<dbReference type="NCBIfam" id="TIGR02396">
    <property type="entry name" value="diverge_rpsU"/>
    <property type="match status" value="1"/>
</dbReference>
<dbReference type="GO" id="GO:0005743">
    <property type="term" value="C:mitochondrial inner membrane"/>
    <property type="evidence" value="ECO:0007669"/>
    <property type="project" value="TreeGrafter"/>
</dbReference>
<comment type="subcellular location">
    <subcellularLocation>
        <location evidence="1">Mitochondrion</location>
    </subcellularLocation>
</comment>
<keyword evidence="7" id="KW-0496">Mitochondrion</keyword>
<evidence type="ECO:0000313" key="10">
    <source>
        <dbReference type="EMBL" id="SVD24388.1"/>
    </source>
</evidence>
<evidence type="ECO:0000256" key="8">
    <source>
        <dbReference type="ARBA" id="ARBA00058104"/>
    </source>
</evidence>
<sequence length="143" mass="16353">RIAAAVRLRLELEHSHREAVRAALAYCAMPQNARLSMTCLYHTVDTVWFATGDKSTDFNFYSKRALLAGAYGMTLLYWLDDSSENCEESWAFLDRRLEDVMRVRRVKANLQRLLPSPQFVSNLIKSGSDWASGGTRYGRTGRR</sequence>
<keyword evidence="4" id="KW-0831">Ubiquinone biosynthesis</keyword>
<comment type="similarity">
    <text evidence="3">Belongs to the COQ9 family.</text>
</comment>
<gene>
    <name evidence="10" type="ORF">METZ01_LOCUS377242</name>
</gene>
<comment type="function">
    <text evidence="8">Membrane-associated protein that warps the membrane surface to access and bind aromatic isoprenes with high specificity, including ubiquinone (CoQ) isoprene intermediates and presents them directly to COQ7, therefore facilitating the COQ7-mediated hydroxylase step. Participates in the biosynthesis of coenzyme Q, also named ubiquinone, an essential lipid-soluble electron transporter for aerobic cellular respiration.</text>
</comment>
<keyword evidence="6" id="KW-0446">Lipid-binding</keyword>
<feature type="non-terminal residue" evidence="10">
    <location>
        <position position="1"/>
    </location>
</feature>
<dbReference type="GO" id="GO:0006744">
    <property type="term" value="P:ubiquinone biosynthetic process"/>
    <property type="evidence" value="ECO:0007669"/>
    <property type="project" value="UniProtKB-KW"/>
</dbReference>
<evidence type="ECO:0000256" key="3">
    <source>
        <dbReference type="ARBA" id="ARBA00010766"/>
    </source>
</evidence>
<dbReference type="InterPro" id="IPR013718">
    <property type="entry name" value="COQ9_C"/>
</dbReference>
<protein>
    <recommendedName>
        <fullName evidence="9">COQ9 C-terminal domain-containing protein</fullName>
    </recommendedName>
</protein>
<name>A0A382TSE7_9ZZZZ</name>
<dbReference type="PANTHER" id="PTHR21427">
    <property type="entry name" value="UBIQUINONE BIOSYNTHESIS PROTEIN COQ9, MITOCHONDRIAL"/>
    <property type="match status" value="1"/>
</dbReference>
<proteinExistence type="inferred from homology"/>
<dbReference type="EMBL" id="UINC01138445">
    <property type="protein sequence ID" value="SVD24388.1"/>
    <property type="molecule type" value="Genomic_DNA"/>
</dbReference>
<comment type="pathway">
    <text evidence="2">Cofactor biosynthesis; ubiquinone biosynthesis.</text>
</comment>
<keyword evidence="5" id="KW-0809">Transit peptide</keyword>
<dbReference type="InterPro" id="IPR012762">
    <property type="entry name" value="Ubiq_biosynth_COQ9"/>
</dbReference>
<evidence type="ECO:0000256" key="4">
    <source>
        <dbReference type="ARBA" id="ARBA00022688"/>
    </source>
</evidence>
<dbReference type="Pfam" id="PF08511">
    <property type="entry name" value="COQ9"/>
    <property type="match status" value="1"/>
</dbReference>
<dbReference type="AlphaFoldDB" id="A0A382TSE7"/>
<evidence type="ECO:0000259" key="9">
    <source>
        <dbReference type="Pfam" id="PF08511"/>
    </source>
</evidence>
<reference evidence="10" key="1">
    <citation type="submission" date="2018-05" db="EMBL/GenBank/DDBJ databases">
        <authorList>
            <person name="Lanie J.A."/>
            <person name="Ng W.-L."/>
            <person name="Kazmierczak K.M."/>
            <person name="Andrzejewski T.M."/>
            <person name="Davidsen T.M."/>
            <person name="Wayne K.J."/>
            <person name="Tettelin H."/>
            <person name="Glass J.I."/>
            <person name="Rusch D."/>
            <person name="Podicherti R."/>
            <person name="Tsui H.-C.T."/>
            <person name="Winkler M.E."/>
        </authorList>
    </citation>
    <scope>NUCLEOTIDE SEQUENCE</scope>
</reference>
<accession>A0A382TSE7</accession>
<dbReference type="Gene3D" id="1.10.357.10">
    <property type="entry name" value="Tetracycline Repressor, domain 2"/>
    <property type="match status" value="1"/>
</dbReference>
<feature type="domain" description="COQ9 C-terminal" evidence="9">
    <location>
        <begin position="35"/>
        <end position="103"/>
    </location>
</feature>
<evidence type="ECO:0000256" key="5">
    <source>
        <dbReference type="ARBA" id="ARBA00022946"/>
    </source>
</evidence>
<dbReference type="PANTHER" id="PTHR21427:SF19">
    <property type="entry name" value="UBIQUINONE BIOSYNTHESIS PROTEIN COQ9, MITOCHONDRIAL"/>
    <property type="match status" value="1"/>
</dbReference>
<dbReference type="GO" id="GO:0008289">
    <property type="term" value="F:lipid binding"/>
    <property type="evidence" value="ECO:0007669"/>
    <property type="project" value="UniProtKB-KW"/>
</dbReference>
<evidence type="ECO:0000256" key="6">
    <source>
        <dbReference type="ARBA" id="ARBA00023121"/>
    </source>
</evidence>
<evidence type="ECO:0000256" key="7">
    <source>
        <dbReference type="ARBA" id="ARBA00023128"/>
    </source>
</evidence>
<evidence type="ECO:0000256" key="1">
    <source>
        <dbReference type="ARBA" id="ARBA00004173"/>
    </source>
</evidence>
<organism evidence="10">
    <name type="scientific">marine metagenome</name>
    <dbReference type="NCBI Taxonomy" id="408172"/>
    <lineage>
        <taxon>unclassified sequences</taxon>
        <taxon>metagenomes</taxon>
        <taxon>ecological metagenomes</taxon>
    </lineage>
</organism>
<evidence type="ECO:0000256" key="2">
    <source>
        <dbReference type="ARBA" id="ARBA00004749"/>
    </source>
</evidence>